<reference evidence="2" key="1">
    <citation type="submission" date="2016-10" db="EMBL/GenBank/DDBJ databases">
        <authorList>
            <person name="Varghese N."/>
        </authorList>
    </citation>
    <scope>NUCLEOTIDE SEQUENCE [LARGE SCALE GENOMIC DNA]</scope>
    <source>
        <strain evidence="2">DSM 12489</strain>
    </source>
</reference>
<keyword evidence="2" id="KW-1185">Reference proteome</keyword>
<name>A0A1H2V203_9BACL</name>
<dbReference type="RefSeq" id="WP_074693210.1">
    <property type="nucleotide sequence ID" value="NZ_BSRA01000006.1"/>
</dbReference>
<dbReference type="STRING" id="89784.SAMN04489725_109116"/>
<evidence type="ECO:0008006" key="3">
    <source>
        <dbReference type="Google" id="ProtNLM"/>
    </source>
</evidence>
<protein>
    <recommendedName>
        <fullName evidence="3">Universal stress protein family protein</fullName>
    </recommendedName>
</protein>
<dbReference type="Proteomes" id="UP000182589">
    <property type="component" value="Unassembled WGS sequence"/>
</dbReference>
<evidence type="ECO:0000313" key="2">
    <source>
        <dbReference type="Proteomes" id="UP000182589"/>
    </source>
</evidence>
<sequence length="142" mass="16353">MNTVMIVSEIDDVDRLGSLKQYFDVVDDFRITVLYISDPQEGLCLDAGTHAHYILPDAELVFKQELEEHVSHVFLHWLDRVKFRHEVGNRSVVIDRVIREEHADIVAVCRNRCDEDLLASLGTHRVLFDDTRLDLPLATSQP</sequence>
<dbReference type="EMBL" id="FNOJ01000009">
    <property type="protein sequence ID" value="SDW62358.1"/>
    <property type="molecule type" value="Genomic_DNA"/>
</dbReference>
<proteinExistence type="predicted"/>
<dbReference type="AlphaFoldDB" id="A0A1H2V203"/>
<evidence type="ECO:0000313" key="1">
    <source>
        <dbReference type="EMBL" id="SDW62358.1"/>
    </source>
</evidence>
<accession>A0A1H2V203</accession>
<organism evidence="1 2">
    <name type="scientific">Alicyclobacillus hesperidum</name>
    <dbReference type="NCBI Taxonomy" id="89784"/>
    <lineage>
        <taxon>Bacteria</taxon>
        <taxon>Bacillati</taxon>
        <taxon>Bacillota</taxon>
        <taxon>Bacilli</taxon>
        <taxon>Bacillales</taxon>
        <taxon>Alicyclobacillaceae</taxon>
        <taxon>Alicyclobacillus</taxon>
    </lineage>
</organism>
<gene>
    <name evidence="1" type="ORF">SAMN04489725_109116</name>
</gene>